<feature type="region of interest" description="Disordered" evidence="5">
    <location>
        <begin position="220"/>
        <end position="250"/>
    </location>
</feature>
<sequence length="458" mass="49452">MNWSKGGPGVKRGFGFGGFALGGKKEEPRPPEKSVNTFGGSGSGGGYGKGQQMPSFFKIGTKRGNFDEENAYFEDDEEESSSNMDLPYIPAENSPTRQQMKSGGGSDSEDDPLDAFMAETIMSVYPLLSPARGLDIPSIRTVVNYDVARDIDTHTHRIGRTGRAGEKGVAYTLLTSKDTSFAGDLVRNLEGANQGVSKELMDLAMQNPWFRKSRFKGGKGRKLNIGGGGLGYRERPGLGAESSGSGNSSSSILSSCSFEGYSKPMTGAMGERVAAMKQAFQAQYKSHFVAASGNPPKLSTSSSSSSGWTSAGSLSSVPTESANGPKMSGFTSAGTLSTVPSVPPISQPSYPPPPQKDSSRDRYGDDRSRHGDSHHRHSDRGHSDDRYGSRDRHGDGERDRHGDRDRSSRHSESRHGDSRNGDGSRRERDDRRSDRDGDKDDGFAVPEPPKKRKSRWDN</sequence>
<keyword evidence="2" id="KW-0378">Hydrolase</keyword>
<feature type="compositionally biased region" description="Basic and acidic residues" evidence="5">
    <location>
        <begin position="357"/>
        <end position="371"/>
    </location>
</feature>
<dbReference type="SUPFAM" id="SSF52540">
    <property type="entry name" value="P-loop containing nucleoside triphosphate hydrolases"/>
    <property type="match status" value="1"/>
</dbReference>
<feature type="compositionally biased region" description="Gly residues" evidence="5">
    <location>
        <begin position="1"/>
        <end position="21"/>
    </location>
</feature>
<feature type="region of interest" description="Disordered" evidence="5">
    <location>
        <begin position="292"/>
        <end position="458"/>
    </location>
</feature>
<dbReference type="GO" id="GO:0005829">
    <property type="term" value="C:cytosol"/>
    <property type="evidence" value="ECO:0007669"/>
    <property type="project" value="TreeGrafter"/>
</dbReference>
<reference evidence="7" key="1">
    <citation type="submission" date="2025-08" db="UniProtKB">
        <authorList>
            <consortium name="Ensembl"/>
        </authorList>
    </citation>
    <scope>IDENTIFICATION</scope>
</reference>
<dbReference type="GO" id="GO:0005524">
    <property type="term" value="F:ATP binding"/>
    <property type="evidence" value="ECO:0007669"/>
    <property type="project" value="UniProtKB-KW"/>
</dbReference>
<evidence type="ECO:0000256" key="5">
    <source>
        <dbReference type="SAM" id="MobiDB-lite"/>
    </source>
</evidence>
<dbReference type="InterPro" id="IPR001650">
    <property type="entry name" value="Helicase_C-like"/>
</dbReference>
<dbReference type="Pfam" id="PF00271">
    <property type="entry name" value="Helicase_C"/>
    <property type="match status" value="1"/>
</dbReference>
<feature type="compositionally biased region" description="Acidic residues" evidence="5">
    <location>
        <begin position="67"/>
        <end position="80"/>
    </location>
</feature>
<feature type="domain" description="Helicase C-terminal" evidence="6">
    <location>
        <begin position="131"/>
        <end position="204"/>
    </location>
</feature>
<dbReference type="GO" id="GO:0003724">
    <property type="term" value="F:RNA helicase activity"/>
    <property type="evidence" value="ECO:0007669"/>
    <property type="project" value="TreeGrafter"/>
</dbReference>
<dbReference type="PROSITE" id="PS51194">
    <property type="entry name" value="HELICASE_CTER"/>
    <property type="match status" value="1"/>
</dbReference>
<feature type="compositionally biased region" description="Low complexity" evidence="5">
    <location>
        <begin position="298"/>
        <end position="316"/>
    </location>
</feature>
<keyword evidence="3" id="KW-0347">Helicase</keyword>
<evidence type="ECO:0000313" key="7">
    <source>
        <dbReference type="Ensembl" id="ENSNMLP00000025623.1"/>
    </source>
</evidence>
<evidence type="ECO:0000256" key="4">
    <source>
        <dbReference type="ARBA" id="ARBA00022840"/>
    </source>
</evidence>
<proteinExistence type="predicted"/>
<evidence type="ECO:0000256" key="3">
    <source>
        <dbReference type="ARBA" id="ARBA00022806"/>
    </source>
</evidence>
<protein>
    <submittedName>
        <fullName evidence="7">DEAD (Asp-Glu-Ala-Asp) box helicase 42</fullName>
    </submittedName>
</protein>
<dbReference type="Gene3D" id="3.40.50.300">
    <property type="entry name" value="P-loop containing nucleotide triphosphate hydrolases"/>
    <property type="match status" value="1"/>
</dbReference>
<accession>A0A8C6TS38</accession>
<feature type="compositionally biased region" description="Gly residues" evidence="5">
    <location>
        <begin position="39"/>
        <end position="49"/>
    </location>
</feature>
<organism evidence="7 8">
    <name type="scientific">Neogobius melanostomus</name>
    <name type="common">round goby</name>
    <dbReference type="NCBI Taxonomy" id="47308"/>
    <lineage>
        <taxon>Eukaryota</taxon>
        <taxon>Metazoa</taxon>
        <taxon>Chordata</taxon>
        <taxon>Craniata</taxon>
        <taxon>Vertebrata</taxon>
        <taxon>Euteleostomi</taxon>
        <taxon>Actinopterygii</taxon>
        <taxon>Neopterygii</taxon>
        <taxon>Teleostei</taxon>
        <taxon>Neoteleostei</taxon>
        <taxon>Acanthomorphata</taxon>
        <taxon>Gobiaria</taxon>
        <taxon>Gobiiformes</taxon>
        <taxon>Gobioidei</taxon>
        <taxon>Gobiidae</taxon>
        <taxon>Benthophilinae</taxon>
        <taxon>Neogobiini</taxon>
        <taxon>Neogobius</taxon>
    </lineage>
</organism>
<keyword evidence="1" id="KW-0547">Nucleotide-binding</keyword>
<dbReference type="Ensembl" id="ENSNMLT00000028649.1">
    <property type="protein sequence ID" value="ENSNMLP00000025623.1"/>
    <property type="gene ID" value="ENSNMLG00000016363.1"/>
</dbReference>
<feature type="region of interest" description="Disordered" evidence="5">
    <location>
        <begin position="1"/>
        <end position="110"/>
    </location>
</feature>
<dbReference type="InterPro" id="IPR027417">
    <property type="entry name" value="P-loop_NTPase"/>
</dbReference>
<dbReference type="InterPro" id="IPR050079">
    <property type="entry name" value="DEAD_box_RNA_helicase"/>
</dbReference>
<dbReference type="AlphaFoldDB" id="A0A8C6TS38"/>
<dbReference type="PANTHER" id="PTHR47959">
    <property type="entry name" value="ATP-DEPENDENT RNA HELICASE RHLE-RELATED"/>
    <property type="match status" value="1"/>
</dbReference>
<feature type="compositionally biased region" description="Pro residues" evidence="5">
    <location>
        <begin position="341"/>
        <end position="355"/>
    </location>
</feature>
<evidence type="ECO:0000256" key="1">
    <source>
        <dbReference type="ARBA" id="ARBA00022741"/>
    </source>
</evidence>
<evidence type="ECO:0000256" key="2">
    <source>
        <dbReference type="ARBA" id="ARBA00022801"/>
    </source>
</evidence>
<dbReference type="Proteomes" id="UP000694523">
    <property type="component" value="Unplaced"/>
</dbReference>
<evidence type="ECO:0000313" key="8">
    <source>
        <dbReference type="Proteomes" id="UP000694523"/>
    </source>
</evidence>
<evidence type="ECO:0000259" key="6">
    <source>
        <dbReference type="PROSITE" id="PS51194"/>
    </source>
</evidence>
<dbReference type="GO" id="GO:0016787">
    <property type="term" value="F:hydrolase activity"/>
    <property type="evidence" value="ECO:0007669"/>
    <property type="project" value="UniProtKB-KW"/>
</dbReference>
<feature type="compositionally biased region" description="Low complexity" evidence="5">
    <location>
        <begin position="237"/>
        <end position="250"/>
    </location>
</feature>
<reference evidence="7" key="2">
    <citation type="submission" date="2025-09" db="UniProtKB">
        <authorList>
            <consortium name="Ensembl"/>
        </authorList>
    </citation>
    <scope>IDENTIFICATION</scope>
</reference>
<feature type="compositionally biased region" description="Basic and acidic residues" evidence="5">
    <location>
        <begin position="380"/>
        <end position="442"/>
    </location>
</feature>
<keyword evidence="8" id="KW-1185">Reference proteome</keyword>
<dbReference type="PANTHER" id="PTHR47959:SF1">
    <property type="entry name" value="ATP-DEPENDENT RNA HELICASE DBPA"/>
    <property type="match status" value="1"/>
</dbReference>
<keyword evidence="4" id="KW-0067">ATP-binding</keyword>
<feature type="compositionally biased region" description="Basic and acidic residues" evidence="5">
    <location>
        <begin position="23"/>
        <end position="32"/>
    </location>
</feature>
<name>A0A8C6TS38_9GOBI</name>